<evidence type="ECO:0000256" key="9">
    <source>
        <dbReference type="RuleBase" id="RU000682"/>
    </source>
</evidence>
<dbReference type="GO" id="GO:0043565">
    <property type="term" value="F:sequence-specific DNA binding"/>
    <property type="evidence" value="ECO:0000318"/>
    <property type="project" value="GO_Central"/>
</dbReference>
<dbReference type="PhylomeDB" id="A0A022Q5I2"/>
<dbReference type="FunFam" id="1.10.10.60:FF:000144">
    <property type="entry name" value="homeobox-leucine zipper protein ATHB-6-like"/>
    <property type="match status" value="1"/>
</dbReference>
<feature type="DNA-binding region" description="Homeobox" evidence="8">
    <location>
        <begin position="47"/>
        <end position="106"/>
    </location>
</feature>
<protein>
    <recommendedName>
        <fullName evidence="10">Homeobox-leucine zipper protein</fullName>
    </recommendedName>
    <alternativeName>
        <fullName evidence="10">HD-ZIP protein</fullName>
    </alternativeName>
    <alternativeName>
        <fullName evidence="10">Homeodomain transcription factor</fullName>
    </alternativeName>
</protein>
<evidence type="ECO:0000256" key="3">
    <source>
        <dbReference type="ARBA" id="ARBA00023125"/>
    </source>
</evidence>
<keyword evidence="2 10" id="KW-0805">Transcription regulation</keyword>
<dbReference type="PANTHER" id="PTHR24326:SF606">
    <property type="entry name" value="HOMEOBOX-LEUCINE ZIPPER PROTEIN ATHB-54"/>
    <property type="match status" value="1"/>
</dbReference>
<comment type="function">
    <text evidence="10">Transcription factor.</text>
</comment>
<dbReference type="SMART" id="SM00389">
    <property type="entry name" value="HOX"/>
    <property type="match status" value="1"/>
</dbReference>
<dbReference type="PROSITE" id="PS00027">
    <property type="entry name" value="HOMEOBOX_1"/>
    <property type="match status" value="1"/>
</dbReference>
<evidence type="ECO:0000256" key="1">
    <source>
        <dbReference type="ARBA" id="ARBA00004123"/>
    </source>
</evidence>
<keyword evidence="6 8" id="KW-0539">Nucleus</keyword>
<comment type="similarity">
    <text evidence="7 10">Belongs to the HD-ZIP homeobox family. Class I subfamily.</text>
</comment>
<dbReference type="InterPro" id="IPR045224">
    <property type="entry name" value="HDZip_class_I_plant"/>
</dbReference>
<dbReference type="InterPro" id="IPR017970">
    <property type="entry name" value="Homeobox_CS"/>
</dbReference>
<evidence type="ECO:0000313" key="15">
    <source>
        <dbReference type="Proteomes" id="UP000030748"/>
    </source>
</evidence>
<feature type="domain" description="Homeobox" evidence="13">
    <location>
        <begin position="45"/>
        <end position="105"/>
    </location>
</feature>
<dbReference type="Gene3D" id="1.10.10.60">
    <property type="entry name" value="Homeodomain-like"/>
    <property type="match status" value="1"/>
</dbReference>
<dbReference type="GO" id="GO:0045893">
    <property type="term" value="P:positive regulation of DNA-templated transcription"/>
    <property type="evidence" value="ECO:0000318"/>
    <property type="project" value="GO_Central"/>
</dbReference>
<evidence type="ECO:0000256" key="4">
    <source>
        <dbReference type="ARBA" id="ARBA00023155"/>
    </source>
</evidence>
<evidence type="ECO:0000256" key="10">
    <source>
        <dbReference type="RuleBase" id="RU369038"/>
    </source>
</evidence>
<evidence type="ECO:0000256" key="5">
    <source>
        <dbReference type="ARBA" id="ARBA00023163"/>
    </source>
</evidence>
<dbReference type="PANTHER" id="PTHR24326">
    <property type="entry name" value="HOMEOBOX-LEUCINE ZIPPER PROTEIN"/>
    <property type="match status" value="1"/>
</dbReference>
<dbReference type="KEGG" id="egt:105974817"/>
<dbReference type="CDD" id="cd00086">
    <property type="entry name" value="homeodomain"/>
    <property type="match status" value="1"/>
</dbReference>
<dbReference type="Proteomes" id="UP000030748">
    <property type="component" value="Unassembled WGS sequence"/>
</dbReference>
<dbReference type="OMA" id="SIWASNS"/>
<sequence>MEGSIWASNSSPSFHGSASMVNFEEFRDNNKNKNNNSNEELDGSFHQSEKKRRLKPDQVRFLEKSFDLENKLEPDRKIQLAKEVGLQPRQVAIWFQNRRARYKTKILEKEHSSLKANYDKLKQEYDAVFAQNQKLKDEVNLLREKVVVKEECDNFEEKTPFLCGDIEAAAATSDVFDSDNYSSDVFETDNLSVSEFSQKDESLRMAGLLLLQPATSCLPKLEMVEEFFDDLQPNSCNLGFPIQDQLGTWLWQF</sequence>
<dbReference type="GO" id="GO:0005634">
    <property type="term" value="C:nucleus"/>
    <property type="evidence" value="ECO:0000318"/>
    <property type="project" value="GO_Central"/>
</dbReference>
<dbReference type="EMBL" id="KI632201">
    <property type="protein sequence ID" value="EYU22443.1"/>
    <property type="molecule type" value="Genomic_DNA"/>
</dbReference>
<keyword evidence="11" id="KW-0175">Coiled coil</keyword>
<dbReference type="eggNOG" id="KOG0483">
    <property type="taxonomic scope" value="Eukaryota"/>
</dbReference>
<organism evidence="14 15">
    <name type="scientific">Erythranthe guttata</name>
    <name type="common">Yellow monkey flower</name>
    <name type="synonym">Mimulus guttatus</name>
    <dbReference type="NCBI Taxonomy" id="4155"/>
    <lineage>
        <taxon>Eukaryota</taxon>
        <taxon>Viridiplantae</taxon>
        <taxon>Streptophyta</taxon>
        <taxon>Embryophyta</taxon>
        <taxon>Tracheophyta</taxon>
        <taxon>Spermatophyta</taxon>
        <taxon>Magnoliopsida</taxon>
        <taxon>eudicotyledons</taxon>
        <taxon>Gunneridae</taxon>
        <taxon>Pentapetalae</taxon>
        <taxon>asterids</taxon>
        <taxon>lamiids</taxon>
        <taxon>Lamiales</taxon>
        <taxon>Phrymaceae</taxon>
        <taxon>Erythranthe</taxon>
    </lineage>
</organism>
<feature type="region of interest" description="Disordered" evidence="12">
    <location>
        <begin position="25"/>
        <end position="54"/>
    </location>
</feature>
<dbReference type="GO" id="GO:0000976">
    <property type="term" value="F:transcription cis-regulatory region binding"/>
    <property type="evidence" value="ECO:0007669"/>
    <property type="project" value="UniProtKB-ARBA"/>
</dbReference>
<gene>
    <name evidence="14" type="ORF">MIMGU_mgv1a012337mg</name>
</gene>
<keyword evidence="5 10" id="KW-0804">Transcription</keyword>
<dbReference type="GO" id="GO:0000981">
    <property type="term" value="F:DNA-binding transcription factor activity, RNA polymerase II-specific"/>
    <property type="evidence" value="ECO:0007669"/>
    <property type="project" value="UniProtKB-UniRule"/>
</dbReference>
<evidence type="ECO:0000256" key="2">
    <source>
        <dbReference type="ARBA" id="ARBA00023015"/>
    </source>
</evidence>
<keyword evidence="4 8" id="KW-0371">Homeobox</keyword>
<evidence type="ECO:0000256" key="11">
    <source>
        <dbReference type="SAM" id="Coils"/>
    </source>
</evidence>
<evidence type="ECO:0000256" key="6">
    <source>
        <dbReference type="ARBA" id="ARBA00023242"/>
    </source>
</evidence>
<reference evidence="14 15" key="1">
    <citation type="journal article" date="2013" name="Proc. Natl. Acad. Sci. U.S.A.">
        <title>Fine-scale variation in meiotic recombination in Mimulus inferred from population shotgun sequencing.</title>
        <authorList>
            <person name="Hellsten U."/>
            <person name="Wright K.M."/>
            <person name="Jenkins J."/>
            <person name="Shu S."/>
            <person name="Yuan Y."/>
            <person name="Wessler S.R."/>
            <person name="Schmutz J."/>
            <person name="Willis J.H."/>
            <person name="Rokhsar D.S."/>
        </authorList>
    </citation>
    <scope>NUCLEOTIDE SEQUENCE [LARGE SCALE GENOMIC DNA]</scope>
    <source>
        <strain evidence="15">cv. DUN x IM62</strain>
    </source>
</reference>
<accession>A0A022Q5I2</accession>
<dbReference type="Pfam" id="PF02183">
    <property type="entry name" value="HALZ"/>
    <property type="match status" value="1"/>
</dbReference>
<evidence type="ECO:0000313" key="14">
    <source>
        <dbReference type="EMBL" id="EYU22443.1"/>
    </source>
</evidence>
<dbReference type="InterPro" id="IPR000047">
    <property type="entry name" value="HTH_motif"/>
</dbReference>
<dbReference type="InterPro" id="IPR003106">
    <property type="entry name" value="Leu_zip_homeo"/>
</dbReference>
<keyword evidence="15" id="KW-1185">Reference proteome</keyword>
<dbReference type="OrthoDB" id="6159439at2759"/>
<dbReference type="PROSITE" id="PS50071">
    <property type="entry name" value="HOMEOBOX_2"/>
    <property type="match status" value="1"/>
</dbReference>
<dbReference type="SUPFAM" id="SSF46689">
    <property type="entry name" value="Homeodomain-like"/>
    <property type="match status" value="1"/>
</dbReference>
<dbReference type="InterPro" id="IPR001356">
    <property type="entry name" value="HD"/>
</dbReference>
<name>A0A022Q5I2_ERYGU</name>
<proteinExistence type="inferred from homology"/>
<comment type="subcellular location">
    <subcellularLocation>
        <location evidence="1 8 9">Nucleus</location>
    </subcellularLocation>
</comment>
<evidence type="ECO:0000256" key="7">
    <source>
        <dbReference type="ARBA" id="ARBA00025748"/>
    </source>
</evidence>
<dbReference type="PRINTS" id="PR00031">
    <property type="entry name" value="HTHREPRESSR"/>
</dbReference>
<evidence type="ECO:0000256" key="12">
    <source>
        <dbReference type="SAM" id="MobiDB-lite"/>
    </source>
</evidence>
<evidence type="ECO:0000256" key="8">
    <source>
        <dbReference type="PROSITE-ProRule" id="PRU00108"/>
    </source>
</evidence>
<feature type="coiled-coil region" evidence="11">
    <location>
        <begin position="104"/>
        <end position="145"/>
    </location>
</feature>
<keyword evidence="3 8" id="KW-0238">DNA-binding</keyword>
<dbReference type="AlphaFoldDB" id="A0A022Q5I2"/>
<dbReference type="Pfam" id="PF00046">
    <property type="entry name" value="Homeodomain"/>
    <property type="match status" value="1"/>
</dbReference>
<dbReference type="InterPro" id="IPR009057">
    <property type="entry name" value="Homeodomain-like_sf"/>
</dbReference>
<evidence type="ECO:0000259" key="13">
    <source>
        <dbReference type="PROSITE" id="PS50071"/>
    </source>
</evidence>